<sequence length="326" mass="36587">MATIAFPNDSSVVKLPSGVTYSYSYFPAKSNHSTILFIHGFPSSSYDWRHQIAYFSSLGYGVLAPDLLGYGETDKPASVSDYRGKKMAAELNELLEHVKLEKVHGVAHDWGSFLLSRLATYYPERLLSSSFLATAYREPGKSMNVDPVNVITKQKLGYEMYGYWKFFEREDAAQVVKDHIESFLSILYPADSSIWREHLAPIGAIEAFAKSNKLAKRGEYISEDELATHRKIMKDDYGPGMNWYKCAMQNLNLKDEEGVPLDPNLAMPVLMIVAKGDPLSNEIAINGMRAYAANLKVVGFECGHWVQIEKKDEVNAALEDLFRTVG</sequence>
<dbReference type="Gene3D" id="3.40.50.1820">
    <property type="entry name" value="alpha/beta hydrolase"/>
    <property type="match status" value="1"/>
</dbReference>
<keyword evidence="1 4" id="KW-0378">Hydrolase</keyword>
<dbReference type="InterPro" id="IPR000639">
    <property type="entry name" value="Epox_hydrolase-like"/>
</dbReference>
<evidence type="ECO:0000256" key="1">
    <source>
        <dbReference type="ARBA" id="ARBA00022801"/>
    </source>
</evidence>
<organism evidence="4 5">
    <name type="scientific">Hyaloscypha variabilis (strain UAMH 11265 / GT02V1 / F)</name>
    <name type="common">Meliniomyces variabilis</name>
    <dbReference type="NCBI Taxonomy" id="1149755"/>
    <lineage>
        <taxon>Eukaryota</taxon>
        <taxon>Fungi</taxon>
        <taxon>Dikarya</taxon>
        <taxon>Ascomycota</taxon>
        <taxon>Pezizomycotina</taxon>
        <taxon>Leotiomycetes</taxon>
        <taxon>Helotiales</taxon>
        <taxon>Hyaloscyphaceae</taxon>
        <taxon>Hyaloscypha</taxon>
        <taxon>Hyaloscypha variabilis</taxon>
    </lineage>
</organism>
<dbReference type="InterPro" id="IPR000073">
    <property type="entry name" value="AB_hydrolase_1"/>
</dbReference>
<dbReference type="PRINTS" id="PR00412">
    <property type="entry name" value="EPOXHYDRLASE"/>
</dbReference>
<dbReference type="AlphaFoldDB" id="A0A2J6RPM3"/>
<accession>A0A2J6RPM3</accession>
<dbReference type="GO" id="GO:0016787">
    <property type="term" value="F:hydrolase activity"/>
    <property type="evidence" value="ECO:0007669"/>
    <property type="project" value="UniProtKB-KW"/>
</dbReference>
<proteinExistence type="inferred from homology"/>
<gene>
    <name evidence="4" type="ORF">L207DRAFT_488280</name>
</gene>
<reference evidence="4 5" key="1">
    <citation type="submission" date="2016-04" db="EMBL/GenBank/DDBJ databases">
        <title>A degradative enzymes factory behind the ericoid mycorrhizal symbiosis.</title>
        <authorList>
            <consortium name="DOE Joint Genome Institute"/>
            <person name="Martino E."/>
            <person name="Morin E."/>
            <person name="Grelet G."/>
            <person name="Kuo A."/>
            <person name="Kohler A."/>
            <person name="Daghino S."/>
            <person name="Barry K."/>
            <person name="Choi C."/>
            <person name="Cichocki N."/>
            <person name="Clum A."/>
            <person name="Copeland A."/>
            <person name="Hainaut M."/>
            <person name="Haridas S."/>
            <person name="Labutti K."/>
            <person name="Lindquist E."/>
            <person name="Lipzen A."/>
            <person name="Khouja H.-R."/>
            <person name="Murat C."/>
            <person name="Ohm R."/>
            <person name="Olson A."/>
            <person name="Spatafora J."/>
            <person name="Veneault-Fourrey C."/>
            <person name="Henrissat B."/>
            <person name="Grigoriev I."/>
            <person name="Martin F."/>
            <person name="Perotto S."/>
        </authorList>
    </citation>
    <scope>NUCLEOTIDE SEQUENCE [LARGE SCALE GENOMIC DNA]</scope>
    <source>
        <strain evidence="4 5">F</strain>
    </source>
</reference>
<dbReference type="SUPFAM" id="SSF53474">
    <property type="entry name" value="alpha/beta-Hydrolases"/>
    <property type="match status" value="1"/>
</dbReference>
<feature type="domain" description="AB hydrolase-1" evidence="3">
    <location>
        <begin position="34"/>
        <end position="310"/>
    </location>
</feature>
<evidence type="ECO:0000259" key="3">
    <source>
        <dbReference type="Pfam" id="PF00561"/>
    </source>
</evidence>
<evidence type="ECO:0000313" key="4">
    <source>
        <dbReference type="EMBL" id="PMD40465.1"/>
    </source>
</evidence>
<evidence type="ECO:0000256" key="2">
    <source>
        <dbReference type="ARBA" id="ARBA00038334"/>
    </source>
</evidence>
<protein>
    <submittedName>
        <fullName evidence="4">Putative epoxide hydrolase</fullName>
    </submittedName>
</protein>
<keyword evidence="5" id="KW-1185">Reference proteome</keyword>
<dbReference type="Proteomes" id="UP000235786">
    <property type="component" value="Unassembled WGS sequence"/>
</dbReference>
<dbReference type="EMBL" id="KZ613945">
    <property type="protein sequence ID" value="PMD40465.1"/>
    <property type="molecule type" value="Genomic_DNA"/>
</dbReference>
<dbReference type="OrthoDB" id="284184at2759"/>
<evidence type="ECO:0000313" key="5">
    <source>
        <dbReference type="Proteomes" id="UP000235786"/>
    </source>
</evidence>
<dbReference type="STRING" id="1149755.A0A2J6RPM3"/>
<comment type="similarity">
    <text evidence="2">Belongs to the AB hydrolase superfamily. Epoxide hydrolase family.</text>
</comment>
<dbReference type="PANTHER" id="PTHR43329">
    <property type="entry name" value="EPOXIDE HYDROLASE"/>
    <property type="match status" value="1"/>
</dbReference>
<dbReference type="InterPro" id="IPR029058">
    <property type="entry name" value="AB_hydrolase_fold"/>
</dbReference>
<dbReference type="Pfam" id="PF00561">
    <property type="entry name" value="Abhydrolase_1"/>
    <property type="match status" value="1"/>
</dbReference>
<name>A0A2J6RPM3_HYAVF</name>